<organism evidence="2 3">
    <name type="scientific">Patellaria atrata CBS 101060</name>
    <dbReference type="NCBI Taxonomy" id="1346257"/>
    <lineage>
        <taxon>Eukaryota</taxon>
        <taxon>Fungi</taxon>
        <taxon>Dikarya</taxon>
        <taxon>Ascomycota</taxon>
        <taxon>Pezizomycotina</taxon>
        <taxon>Dothideomycetes</taxon>
        <taxon>Dothideomycetes incertae sedis</taxon>
        <taxon>Patellariales</taxon>
        <taxon>Patellariaceae</taxon>
        <taxon>Patellaria</taxon>
    </lineage>
</organism>
<evidence type="ECO:0000313" key="2">
    <source>
        <dbReference type="EMBL" id="KAF2837206.1"/>
    </source>
</evidence>
<dbReference type="OrthoDB" id="2414723at2759"/>
<dbReference type="Pfam" id="PF02214">
    <property type="entry name" value="BTB_2"/>
    <property type="match status" value="1"/>
</dbReference>
<dbReference type="GO" id="GO:0051260">
    <property type="term" value="P:protein homooligomerization"/>
    <property type="evidence" value="ECO:0007669"/>
    <property type="project" value="InterPro"/>
</dbReference>
<dbReference type="PANTHER" id="PTHR14499:SF136">
    <property type="entry name" value="GH08630P"/>
    <property type="match status" value="1"/>
</dbReference>
<protein>
    <recommendedName>
        <fullName evidence="1">Potassium channel tetramerisation-type BTB domain-containing protein</fullName>
    </recommendedName>
</protein>
<dbReference type="InterPro" id="IPR003131">
    <property type="entry name" value="T1-type_BTB"/>
</dbReference>
<dbReference type="SUPFAM" id="SSF54695">
    <property type="entry name" value="POZ domain"/>
    <property type="match status" value="1"/>
</dbReference>
<dbReference type="AlphaFoldDB" id="A0A9P4VL77"/>
<accession>A0A9P4VL77</accession>
<dbReference type="PANTHER" id="PTHR14499">
    <property type="entry name" value="POTASSIUM CHANNEL TETRAMERIZATION DOMAIN-CONTAINING"/>
    <property type="match status" value="1"/>
</dbReference>
<proteinExistence type="predicted"/>
<dbReference type="EMBL" id="MU006100">
    <property type="protein sequence ID" value="KAF2837206.1"/>
    <property type="molecule type" value="Genomic_DNA"/>
</dbReference>
<dbReference type="Gene3D" id="3.30.710.10">
    <property type="entry name" value="Potassium Channel Kv1.1, Chain A"/>
    <property type="match status" value="1"/>
</dbReference>
<evidence type="ECO:0000259" key="1">
    <source>
        <dbReference type="Pfam" id="PF02214"/>
    </source>
</evidence>
<sequence>LTTQSGFFERLLSDRWVPIRDANGAYFVDGDPVVFEHVLRFLRRKIFPVLYDRIKGHDDAMYLAILEDARYYDIPPLVEWLEQKRYNDAVKIRVRTQKFEGAEGKRFEYPGNTEVEVIPSIYMKKLYACPRDISVHDEEWKCGRRCKQALGDRETLYREEEDIRVLIIENQVVFTIDACHVQE</sequence>
<reference evidence="2" key="1">
    <citation type="journal article" date="2020" name="Stud. Mycol.">
        <title>101 Dothideomycetes genomes: a test case for predicting lifestyles and emergence of pathogens.</title>
        <authorList>
            <person name="Haridas S."/>
            <person name="Albert R."/>
            <person name="Binder M."/>
            <person name="Bloem J."/>
            <person name="Labutti K."/>
            <person name="Salamov A."/>
            <person name="Andreopoulos B."/>
            <person name="Baker S."/>
            <person name="Barry K."/>
            <person name="Bills G."/>
            <person name="Bluhm B."/>
            <person name="Cannon C."/>
            <person name="Castanera R."/>
            <person name="Culley D."/>
            <person name="Daum C."/>
            <person name="Ezra D."/>
            <person name="Gonzalez J."/>
            <person name="Henrissat B."/>
            <person name="Kuo A."/>
            <person name="Liang C."/>
            <person name="Lipzen A."/>
            <person name="Lutzoni F."/>
            <person name="Magnuson J."/>
            <person name="Mondo S."/>
            <person name="Nolan M."/>
            <person name="Ohm R."/>
            <person name="Pangilinan J."/>
            <person name="Park H.-J."/>
            <person name="Ramirez L."/>
            <person name="Alfaro M."/>
            <person name="Sun H."/>
            <person name="Tritt A."/>
            <person name="Yoshinaga Y."/>
            <person name="Zwiers L.-H."/>
            <person name="Turgeon B."/>
            <person name="Goodwin S."/>
            <person name="Spatafora J."/>
            <person name="Crous P."/>
            <person name="Grigoriev I."/>
        </authorList>
    </citation>
    <scope>NUCLEOTIDE SEQUENCE</scope>
    <source>
        <strain evidence="2">CBS 101060</strain>
    </source>
</reference>
<comment type="caution">
    <text evidence="2">The sequence shown here is derived from an EMBL/GenBank/DDBJ whole genome shotgun (WGS) entry which is preliminary data.</text>
</comment>
<gene>
    <name evidence="2" type="ORF">M501DRAFT_937766</name>
</gene>
<dbReference type="InterPro" id="IPR011333">
    <property type="entry name" value="SKP1/BTB/POZ_sf"/>
</dbReference>
<feature type="domain" description="Potassium channel tetramerisation-type BTB" evidence="1">
    <location>
        <begin position="4"/>
        <end position="78"/>
    </location>
</feature>
<evidence type="ECO:0000313" key="3">
    <source>
        <dbReference type="Proteomes" id="UP000799429"/>
    </source>
</evidence>
<keyword evidence="3" id="KW-1185">Reference proteome</keyword>
<feature type="non-terminal residue" evidence="2">
    <location>
        <position position="1"/>
    </location>
</feature>
<name>A0A9P4VL77_9PEZI</name>
<dbReference type="Proteomes" id="UP000799429">
    <property type="component" value="Unassembled WGS sequence"/>
</dbReference>